<organism evidence="1 2">
    <name type="scientific">Tardibacter chloracetimidivorans</name>
    <dbReference type="NCBI Taxonomy" id="1921510"/>
    <lineage>
        <taxon>Bacteria</taxon>
        <taxon>Pseudomonadati</taxon>
        <taxon>Pseudomonadota</taxon>
        <taxon>Alphaproteobacteria</taxon>
        <taxon>Sphingomonadales</taxon>
        <taxon>Sphingomonadaceae</taxon>
        <taxon>Tardibacter</taxon>
    </lineage>
</organism>
<accession>A0A1L4A0Q8</accession>
<dbReference type="SUPFAM" id="SSF46785">
    <property type="entry name" value="Winged helix' DNA-binding domain"/>
    <property type="match status" value="1"/>
</dbReference>
<dbReference type="Proteomes" id="UP000182063">
    <property type="component" value="Plasmid pHSL2"/>
</dbReference>
<reference evidence="1 2" key="1">
    <citation type="submission" date="2016-11" db="EMBL/GenBank/DDBJ databases">
        <title>Complete Genome Sequence of alachlor-degrading Sphingomonas sp. strain JJ-A5.</title>
        <authorList>
            <person name="Lee H."/>
            <person name="Ka J.-O."/>
        </authorList>
    </citation>
    <scope>NUCLEOTIDE SEQUENCE [LARGE SCALE GENOMIC DNA]</scope>
    <source>
        <strain evidence="1 2">JJ-A5</strain>
        <plasmid evidence="2">phsl2</plasmid>
    </source>
</reference>
<name>A0A1L4A0Q8_9SPHN</name>
<dbReference type="Gene3D" id="1.10.10.10">
    <property type="entry name" value="Winged helix-like DNA-binding domain superfamily/Winged helix DNA-binding domain"/>
    <property type="match status" value="1"/>
</dbReference>
<dbReference type="AlphaFoldDB" id="A0A1L4A0Q8"/>
<geneLocation type="plasmid" evidence="2">
    <name>phsl2</name>
</geneLocation>
<dbReference type="InterPro" id="IPR036390">
    <property type="entry name" value="WH_DNA-bd_sf"/>
</dbReference>
<dbReference type="EMBL" id="CP018223">
    <property type="protein sequence ID" value="API61409.1"/>
    <property type="molecule type" value="Genomic_DNA"/>
</dbReference>
<evidence type="ECO:0000313" key="1">
    <source>
        <dbReference type="EMBL" id="API61409.1"/>
    </source>
</evidence>
<sequence length="242" mass="28371">MTIQCRILKYEITIMPKFIEVLENIEHSLGRDICTCEHKIVVYLYDYGPSPARAIRPFCTGSTSKFFDALSKLAACGVLEVIDEQAKIRIYRLANEIAEMIDRQMLDLNDWFMSDSKDHTSSFSKEMRHSHDIVRNRFKSHTFYCDYQIIRYLYEMKRLSSSELRDLCSWSSTIFYTSIESIVEAGLVIKAHNPSDKRRVSYRLSRRTRKMLDADLGMFRSWYISKLNVAKLPVDMADRLVN</sequence>
<proteinExistence type="predicted"/>
<gene>
    <name evidence="1" type="ORF">BSL82_18390</name>
</gene>
<evidence type="ECO:0000313" key="2">
    <source>
        <dbReference type="Proteomes" id="UP000182063"/>
    </source>
</evidence>
<protein>
    <submittedName>
        <fullName evidence="1">Uncharacterized protein</fullName>
    </submittedName>
</protein>
<dbReference type="KEGG" id="sphj:BSL82_18390"/>
<keyword evidence="1" id="KW-0614">Plasmid</keyword>
<dbReference type="InterPro" id="IPR036388">
    <property type="entry name" value="WH-like_DNA-bd_sf"/>
</dbReference>
<keyword evidence="2" id="KW-1185">Reference proteome</keyword>